<feature type="region of interest" description="Disordered" evidence="1">
    <location>
        <begin position="771"/>
        <end position="811"/>
    </location>
</feature>
<evidence type="ECO:0000256" key="1">
    <source>
        <dbReference type="SAM" id="MobiDB-lite"/>
    </source>
</evidence>
<feature type="domain" description="Methyltransferase" evidence="2">
    <location>
        <begin position="520"/>
        <end position="621"/>
    </location>
</feature>
<feature type="region of interest" description="Disordered" evidence="1">
    <location>
        <begin position="993"/>
        <end position="1024"/>
    </location>
</feature>
<organism evidence="3 4">
    <name type="scientific">Gymnopus androsaceus JB14</name>
    <dbReference type="NCBI Taxonomy" id="1447944"/>
    <lineage>
        <taxon>Eukaryota</taxon>
        <taxon>Fungi</taxon>
        <taxon>Dikarya</taxon>
        <taxon>Basidiomycota</taxon>
        <taxon>Agaricomycotina</taxon>
        <taxon>Agaricomycetes</taxon>
        <taxon>Agaricomycetidae</taxon>
        <taxon>Agaricales</taxon>
        <taxon>Marasmiineae</taxon>
        <taxon>Omphalotaceae</taxon>
        <taxon>Gymnopus</taxon>
    </lineage>
</organism>
<feature type="region of interest" description="Disordered" evidence="1">
    <location>
        <begin position="676"/>
        <end position="708"/>
    </location>
</feature>
<dbReference type="InterPro" id="IPR041698">
    <property type="entry name" value="Methyltransf_25"/>
</dbReference>
<sequence length="1056" mass="114404">MSSRSGAARKRLQQPKPQKSSSFKSTFIKSFTSDAKSPPPPPITSPTPNQAYSHSDTSDVEDFGLAAPSASVLPTSSVNWHVPQVTSVSNPYRLRRPSENAQNNVGATPSSSFQTMPYPSPPESREDIHLRALSPAGSFLVQKSVSSDGSLYDPLLFQTESRSEQSHYGSAPVSMLSVSSSLHSSSSPSQTSTAINYGHHYPSPPPSSNSDPLSPLSLSPASTDHRSLPQLVFSESSSDSTSTRSSDMSSLSSLAVNPPSSVFSSSSSSGSGSPESVRPPSKPGFVYPGSRSLGRPSPGGPKFRFKSKRKGTELDDADEGGYSISGQYQQARSVGLRVSVSGPSSICAPSLRSGNSSSNSSGGSMKSSDSGFVFHTTRSRGHPNSAPLTFTKKKSDYSEAEVGSSAPKFMGISLKRKKNNSLKAQIGTIPESPSGNTAMQDSLETTTPTTEVFSELRLSPGHRDMTPVPKLPPKLGTYPFDPYDSTLLENDKSTYMLLRRLNSNNTPSFIHYGNDPPSSVLDLGCGQAHWILEAAIHWKGYGTRFTGFDLADTMKVIRPLAIKNGVSDNIRFVRGNFLKRPLPFDNESFDLVRMANLTYAISYDKWDFVLGEVRRVLTVGGRLELVDDHIFFPAATPTASSLPKKVSQHLQELEDGDLYDTYAAGLDDEGEASDTATLNANRAGPRSPASRRATLAEAPAPAPNRLPDVDSQFWAEQMDSSRELETLFEHMMNLKFGIHLCPSEFILEMMSQIFGHSREVTTMHLTVAPPESKPAVASTSTAQSSANVHGSTSSSAGVHPAENDDERDPLELSPGLILWPSTLIPMSHTELQMHALKHPRTLLSCKTALSEYAMESFDIETEDDMVMEAVWEYEGFLNSRLNPPLQTAEVVSMRSPISPTSGSDFHLPQNASNSNRNSIYSISSVTSEARSAMWDYDFELRHHFAWPLDNSSDALNAYPSPTSASPEPLGASTPMNGRLRGQSISSTTDTIASDLPSFSSHTQTEVPTEVQTRRESIAPPDYSATDPTHVRTFHIYEAIKMDPALFSPIEPTMSPI</sequence>
<dbReference type="Proteomes" id="UP000799118">
    <property type="component" value="Unassembled WGS sequence"/>
</dbReference>
<evidence type="ECO:0000313" key="4">
    <source>
        <dbReference type="Proteomes" id="UP000799118"/>
    </source>
</evidence>
<dbReference type="AlphaFoldDB" id="A0A6A4IM26"/>
<feature type="compositionally biased region" description="Polar residues" evidence="1">
    <location>
        <begin position="996"/>
        <end position="1010"/>
    </location>
</feature>
<gene>
    <name evidence="3" type="ORF">BT96DRAFT_984432</name>
</gene>
<feature type="compositionally biased region" description="Low complexity" evidence="1">
    <location>
        <begin position="775"/>
        <end position="786"/>
    </location>
</feature>
<feature type="compositionally biased region" description="Polar residues" evidence="1">
    <location>
        <begin position="787"/>
        <end position="796"/>
    </location>
</feature>
<feature type="compositionally biased region" description="Low complexity" evidence="1">
    <location>
        <begin position="680"/>
        <end position="693"/>
    </location>
</feature>
<dbReference type="OrthoDB" id="2013972at2759"/>
<proteinExistence type="predicted"/>
<feature type="compositionally biased region" description="Polar residues" evidence="1">
    <location>
        <begin position="99"/>
        <end position="117"/>
    </location>
</feature>
<feature type="region of interest" description="Disordered" evidence="1">
    <location>
        <begin position="89"/>
        <end position="128"/>
    </location>
</feature>
<dbReference type="EMBL" id="ML769386">
    <property type="protein sequence ID" value="KAE9410118.1"/>
    <property type="molecule type" value="Genomic_DNA"/>
</dbReference>
<accession>A0A6A4IM26</accession>
<feature type="compositionally biased region" description="Low complexity" evidence="1">
    <location>
        <begin position="350"/>
        <end position="371"/>
    </location>
</feature>
<feature type="region of interest" description="Disordered" evidence="1">
    <location>
        <begin position="1"/>
        <end position="66"/>
    </location>
</feature>
<keyword evidence="4" id="KW-1185">Reference proteome</keyword>
<name>A0A6A4IM26_9AGAR</name>
<feature type="compositionally biased region" description="Low complexity" evidence="1">
    <location>
        <begin position="234"/>
        <end position="279"/>
    </location>
</feature>
<dbReference type="SUPFAM" id="SSF53335">
    <property type="entry name" value="S-adenosyl-L-methionine-dependent methyltransferases"/>
    <property type="match status" value="1"/>
</dbReference>
<evidence type="ECO:0000313" key="3">
    <source>
        <dbReference type="EMBL" id="KAE9410118.1"/>
    </source>
</evidence>
<dbReference type="Gene3D" id="3.40.50.150">
    <property type="entry name" value="Vaccinia Virus protein VP39"/>
    <property type="match status" value="1"/>
</dbReference>
<feature type="region of interest" description="Disordered" evidence="1">
    <location>
        <begin position="957"/>
        <end position="977"/>
    </location>
</feature>
<feature type="compositionally biased region" description="Low complexity" evidence="1">
    <location>
        <begin position="170"/>
        <end position="194"/>
    </location>
</feature>
<dbReference type="CDD" id="cd02440">
    <property type="entry name" value="AdoMet_MTases"/>
    <property type="match status" value="1"/>
</dbReference>
<feature type="region of interest" description="Disordered" evidence="1">
    <location>
        <begin position="161"/>
        <end position="371"/>
    </location>
</feature>
<dbReference type="InterPro" id="IPR029063">
    <property type="entry name" value="SAM-dependent_MTases_sf"/>
</dbReference>
<dbReference type="Pfam" id="PF13649">
    <property type="entry name" value="Methyltransf_25"/>
    <property type="match status" value="1"/>
</dbReference>
<feature type="compositionally biased region" description="Low complexity" evidence="1">
    <location>
        <begin position="14"/>
        <end position="33"/>
    </location>
</feature>
<reference evidence="3" key="1">
    <citation type="journal article" date="2019" name="Environ. Microbiol.">
        <title>Fungal ecological strategies reflected in gene transcription - a case study of two litter decomposers.</title>
        <authorList>
            <person name="Barbi F."/>
            <person name="Kohler A."/>
            <person name="Barry K."/>
            <person name="Baskaran P."/>
            <person name="Daum C."/>
            <person name="Fauchery L."/>
            <person name="Ihrmark K."/>
            <person name="Kuo A."/>
            <person name="LaButti K."/>
            <person name="Lipzen A."/>
            <person name="Morin E."/>
            <person name="Grigoriev I.V."/>
            <person name="Henrissat B."/>
            <person name="Lindahl B."/>
            <person name="Martin F."/>
        </authorList>
    </citation>
    <scope>NUCLEOTIDE SEQUENCE</scope>
    <source>
        <strain evidence="3">JB14</strain>
    </source>
</reference>
<evidence type="ECO:0000259" key="2">
    <source>
        <dbReference type="Pfam" id="PF13649"/>
    </source>
</evidence>
<feature type="compositionally biased region" description="Low complexity" evidence="1">
    <location>
        <begin position="208"/>
        <end position="220"/>
    </location>
</feature>
<protein>
    <recommendedName>
        <fullName evidence="2">Methyltransferase domain-containing protein</fullName>
    </recommendedName>
</protein>